<dbReference type="EMBL" id="BAABFO010000027">
    <property type="protein sequence ID" value="GAA4341061.1"/>
    <property type="molecule type" value="Genomic_DNA"/>
</dbReference>
<dbReference type="SUPFAM" id="SSF89796">
    <property type="entry name" value="CoA-transferase family III (CaiB/BaiF)"/>
    <property type="match status" value="1"/>
</dbReference>
<dbReference type="Pfam" id="PF02515">
    <property type="entry name" value="CoA_transf_3"/>
    <property type="match status" value="1"/>
</dbReference>
<evidence type="ECO:0000313" key="2">
    <source>
        <dbReference type="EMBL" id="GAA4341061.1"/>
    </source>
</evidence>
<evidence type="ECO:0000256" key="1">
    <source>
        <dbReference type="ARBA" id="ARBA00022679"/>
    </source>
</evidence>
<dbReference type="GO" id="GO:0016740">
    <property type="term" value="F:transferase activity"/>
    <property type="evidence" value="ECO:0007669"/>
    <property type="project" value="UniProtKB-KW"/>
</dbReference>
<proteinExistence type="predicted"/>
<dbReference type="Gene3D" id="3.40.50.10540">
    <property type="entry name" value="Crotonobetainyl-coa:carnitine coa-transferase, domain 1"/>
    <property type="match status" value="1"/>
</dbReference>
<dbReference type="InterPro" id="IPR003673">
    <property type="entry name" value="CoA-Trfase_fam_III"/>
</dbReference>
<evidence type="ECO:0000313" key="3">
    <source>
        <dbReference type="Proteomes" id="UP001501671"/>
    </source>
</evidence>
<name>A0ABP8HLN9_9BURK</name>
<dbReference type="InterPro" id="IPR044855">
    <property type="entry name" value="CoA-Trfase_III_dom3_sf"/>
</dbReference>
<dbReference type="PANTHER" id="PTHR48207:SF3">
    <property type="entry name" value="SUCCINATE--HYDROXYMETHYLGLUTARATE COA-TRANSFERASE"/>
    <property type="match status" value="1"/>
</dbReference>
<keyword evidence="3" id="KW-1185">Reference proteome</keyword>
<dbReference type="Gene3D" id="3.30.1540.10">
    <property type="entry name" value="formyl-coa transferase, domain 3"/>
    <property type="match status" value="1"/>
</dbReference>
<sequence length="400" mass="42528">MPGPLRGIRVIDMTSYIAGPFACSLLADLGATVIKVEQPEGDMMRYYPSSLPEESRTFLGVNRGKQSIVIDLKAPGGKEALFRLTDAADVIADNMRPGVMRRLGVDYPVLRARNPRLIHLGLTGYGDDGPMAASAGYDQVLQAMAGIATAQGHANGVPPQLQQGSVVDFYASAMGALGVVAALFERCRSAGGQDRGLEGEGQHVGMSLLAATLAMQAGRFVAADGEPADVDRDLHNGKLAGIHPTKEGYLYLQASTPRFWENLCTLVGLPELARDERYDTVRKRAARAQELLPPLHAALRARTAVEWDALMQGQVPCAVVGSINGMFDHPQVLQQGLVERMPHAALGSYRGLARPIVYERSPLAPVSGAPGLGEHTDAVMADAGLSPHEIAALRASGAIR</sequence>
<dbReference type="InterPro" id="IPR023606">
    <property type="entry name" value="CoA-Trfase_III_dom_1_sf"/>
</dbReference>
<organism evidence="2 3">
    <name type="scientific">Pigmentiphaga soli</name>
    <dbReference type="NCBI Taxonomy" id="1007095"/>
    <lineage>
        <taxon>Bacteria</taxon>
        <taxon>Pseudomonadati</taxon>
        <taxon>Pseudomonadota</taxon>
        <taxon>Betaproteobacteria</taxon>
        <taxon>Burkholderiales</taxon>
        <taxon>Alcaligenaceae</taxon>
        <taxon>Pigmentiphaga</taxon>
    </lineage>
</organism>
<comment type="caution">
    <text evidence="2">The sequence shown here is derived from an EMBL/GenBank/DDBJ whole genome shotgun (WGS) entry which is preliminary data.</text>
</comment>
<dbReference type="PANTHER" id="PTHR48207">
    <property type="entry name" value="SUCCINATE--HYDROXYMETHYLGLUTARATE COA-TRANSFERASE"/>
    <property type="match status" value="1"/>
</dbReference>
<protein>
    <submittedName>
        <fullName evidence="2">CoA transferase</fullName>
    </submittedName>
</protein>
<keyword evidence="1 2" id="KW-0808">Transferase</keyword>
<dbReference type="Proteomes" id="UP001501671">
    <property type="component" value="Unassembled WGS sequence"/>
</dbReference>
<accession>A0ABP8HLN9</accession>
<reference evidence="3" key="1">
    <citation type="journal article" date="2019" name="Int. J. Syst. Evol. Microbiol.">
        <title>The Global Catalogue of Microorganisms (GCM) 10K type strain sequencing project: providing services to taxonomists for standard genome sequencing and annotation.</title>
        <authorList>
            <consortium name="The Broad Institute Genomics Platform"/>
            <consortium name="The Broad Institute Genome Sequencing Center for Infectious Disease"/>
            <person name="Wu L."/>
            <person name="Ma J."/>
        </authorList>
    </citation>
    <scope>NUCLEOTIDE SEQUENCE [LARGE SCALE GENOMIC DNA]</scope>
    <source>
        <strain evidence="3">JCM 17666</strain>
    </source>
</reference>
<dbReference type="InterPro" id="IPR050483">
    <property type="entry name" value="CoA-transferase_III_domain"/>
</dbReference>
<gene>
    <name evidence="2" type="ORF">GCM10023144_41360</name>
</gene>
<dbReference type="RefSeq" id="WP_345251808.1">
    <property type="nucleotide sequence ID" value="NZ_BAABFO010000027.1"/>
</dbReference>